<keyword evidence="2" id="KW-0472">Membrane</keyword>
<accession>A0A2A9E8I3</accession>
<protein>
    <submittedName>
        <fullName evidence="3">Uncharacterized protein</fullName>
    </submittedName>
</protein>
<dbReference type="Proteomes" id="UP000225548">
    <property type="component" value="Unassembled WGS sequence"/>
</dbReference>
<dbReference type="EMBL" id="PDJG01000001">
    <property type="protein sequence ID" value="PFG34625.1"/>
    <property type="molecule type" value="Genomic_DNA"/>
</dbReference>
<feature type="transmembrane region" description="Helical" evidence="2">
    <location>
        <begin position="143"/>
        <end position="163"/>
    </location>
</feature>
<feature type="region of interest" description="Disordered" evidence="1">
    <location>
        <begin position="1"/>
        <end position="29"/>
    </location>
</feature>
<keyword evidence="2" id="KW-1133">Transmembrane helix</keyword>
<evidence type="ECO:0000256" key="1">
    <source>
        <dbReference type="SAM" id="MobiDB-lite"/>
    </source>
</evidence>
<comment type="caution">
    <text evidence="3">The sequence shown here is derived from an EMBL/GenBank/DDBJ whole genome shotgun (WGS) entry which is preliminary data.</text>
</comment>
<feature type="transmembrane region" description="Helical" evidence="2">
    <location>
        <begin position="58"/>
        <end position="77"/>
    </location>
</feature>
<gene>
    <name evidence="3" type="ORF">ATL42_2542</name>
</gene>
<sequence>MIKGRAEKRREARYGDSAHESRAEQAAAEARIPRVGPRGKFRHLPWPERFTQVSRTPAVLSMVGVAAYGSLCVWAGLRAIAENDPDPGARAVGVIGVLVLLFLVPLYRARVRRRVRSTYGVRTGTLRPHNRGLLLPYARGTTLLSWIGVLAGLVGAAVMITVIPLSSVGGYRQDMAAPAGVCVAAGALWWAGSLLLTGWRKRGVLINADGVVLYGTGGRHVARWDQIAEVEAVGLLHEERYEGIHIRVYANGAAGGDGPVVPSGWLIRRLHLGIDPVLTHQILCFYRENPAARAELSGPAAVHRLKNADVPAYVQPNVAADEGHRQWIATS</sequence>
<reference evidence="3 4" key="1">
    <citation type="submission" date="2017-10" db="EMBL/GenBank/DDBJ databases">
        <title>Sequencing the genomes of 1000 actinobacteria strains.</title>
        <authorList>
            <person name="Klenk H.-P."/>
        </authorList>
    </citation>
    <scope>NUCLEOTIDE SEQUENCE [LARGE SCALE GENOMIC DNA]</scope>
    <source>
        <strain evidence="3 4">DSM 18966</strain>
    </source>
</reference>
<dbReference type="AlphaFoldDB" id="A0A2A9E8I3"/>
<feature type="compositionally biased region" description="Basic and acidic residues" evidence="1">
    <location>
        <begin position="1"/>
        <end position="23"/>
    </location>
</feature>
<proteinExistence type="predicted"/>
<evidence type="ECO:0000313" key="3">
    <source>
        <dbReference type="EMBL" id="PFG34625.1"/>
    </source>
</evidence>
<evidence type="ECO:0000256" key="2">
    <source>
        <dbReference type="SAM" id="Phobius"/>
    </source>
</evidence>
<feature type="transmembrane region" description="Helical" evidence="2">
    <location>
        <begin position="175"/>
        <end position="196"/>
    </location>
</feature>
<feature type="transmembrane region" description="Helical" evidence="2">
    <location>
        <begin position="89"/>
        <end position="107"/>
    </location>
</feature>
<evidence type="ECO:0000313" key="4">
    <source>
        <dbReference type="Proteomes" id="UP000225548"/>
    </source>
</evidence>
<name>A0A2A9E8I3_9MICO</name>
<keyword evidence="4" id="KW-1185">Reference proteome</keyword>
<organism evidence="3 4">
    <name type="scientific">Sanguibacter antarcticus</name>
    <dbReference type="NCBI Taxonomy" id="372484"/>
    <lineage>
        <taxon>Bacteria</taxon>
        <taxon>Bacillati</taxon>
        <taxon>Actinomycetota</taxon>
        <taxon>Actinomycetes</taxon>
        <taxon>Micrococcales</taxon>
        <taxon>Sanguibacteraceae</taxon>
        <taxon>Sanguibacter</taxon>
    </lineage>
</organism>
<keyword evidence="2" id="KW-0812">Transmembrane</keyword>